<feature type="region of interest" description="Disordered" evidence="4">
    <location>
        <begin position="374"/>
        <end position="395"/>
    </location>
</feature>
<evidence type="ECO:0000259" key="7">
    <source>
        <dbReference type="Pfam" id="PF02776"/>
    </source>
</evidence>
<gene>
    <name evidence="8" type="ORF">FHS03_004489</name>
</gene>
<dbReference type="CDD" id="cd00568">
    <property type="entry name" value="TPP_enzymes"/>
    <property type="match status" value="1"/>
</dbReference>
<dbReference type="Gene3D" id="3.40.50.970">
    <property type="match status" value="2"/>
</dbReference>
<evidence type="ECO:0000313" key="9">
    <source>
        <dbReference type="Proteomes" id="UP000541535"/>
    </source>
</evidence>
<protein>
    <submittedName>
        <fullName evidence="8">Acetolactate synthase-1/2/3 large subunit</fullName>
        <ecNumber evidence="8">2.2.1.6</ecNumber>
    </submittedName>
</protein>
<dbReference type="FunFam" id="3.40.50.970:FF:000007">
    <property type="entry name" value="Acetolactate synthase"/>
    <property type="match status" value="1"/>
</dbReference>
<dbReference type="Pfam" id="PF02775">
    <property type="entry name" value="TPP_enzyme_C"/>
    <property type="match status" value="1"/>
</dbReference>
<dbReference type="InterPro" id="IPR029035">
    <property type="entry name" value="DHS-like_NAD/FAD-binding_dom"/>
</dbReference>
<evidence type="ECO:0000313" key="8">
    <source>
        <dbReference type="EMBL" id="MBB3121411.1"/>
    </source>
</evidence>
<proteinExistence type="inferred from homology"/>
<dbReference type="InterPro" id="IPR045229">
    <property type="entry name" value="TPP_enz"/>
</dbReference>
<accession>A0A7W5BDY7</accession>
<comment type="caution">
    <text evidence="8">The sequence shown here is derived from an EMBL/GenBank/DDBJ whole genome shotgun (WGS) entry which is preliminary data.</text>
</comment>
<dbReference type="GO" id="GO:0009099">
    <property type="term" value="P:L-valine biosynthetic process"/>
    <property type="evidence" value="ECO:0007669"/>
    <property type="project" value="TreeGrafter"/>
</dbReference>
<evidence type="ECO:0000259" key="6">
    <source>
        <dbReference type="Pfam" id="PF02775"/>
    </source>
</evidence>
<feature type="region of interest" description="Disordered" evidence="4">
    <location>
        <begin position="1"/>
        <end position="22"/>
    </location>
</feature>
<dbReference type="InterPro" id="IPR000399">
    <property type="entry name" value="TPP-bd_CS"/>
</dbReference>
<feature type="region of interest" description="Disordered" evidence="4">
    <location>
        <begin position="463"/>
        <end position="486"/>
    </location>
</feature>
<dbReference type="GO" id="GO:0000287">
    <property type="term" value="F:magnesium ion binding"/>
    <property type="evidence" value="ECO:0007669"/>
    <property type="project" value="InterPro"/>
</dbReference>
<dbReference type="SUPFAM" id="SSF52518">
    <property type="entry name" value="Thiamin diphosphate-binding fold (THDP-binding)"/>
    <property type="match status" value="2"/>
</dbReference>
<dbReference type="AlphaFoldDB" id="A0A7W5BDY7"/>
<evidence type="ECO:0000259" key="5">
    <source>
        <dbReference type="Pfam" id="PF00205"/>
    </source>
</evidence>
<dbReference type="PROSITE" id="PS00187">
    <property type="entry name" value="TPP_ENZYMES"/>
    <property type="match status" value="1"/>
</dbReference>
<keyword evidence="8" id="KW-0808">Transferase</keyword>
<evidence type="ECO:0000256" key="4">
    <source>
        <dbReference type="SAM" id="MobiDB-lite"/>
    </source>
</evidence>
<dbReference type="InterPro" id="IPR011766">
    <property type="entry name" value="TPP_enzyme_TPP-bd"/>
</dbReference>
<organism evidence="8 9">
    <name type="scientific">Pseudoduganella violacea</name>
    <dbReference type="NCBI Taxonomy" id="1715466"/>
    <lineage>
        <taxon>Bacteria</taxon>
        <taxon>Pseudomonadati</taxon>
        <taxon>Pseudomonadota</taxon>
        <taxon>Betaproteobacteria</taxon>
        <taxon>Burkholderiales</taxon>
        <taxon>Oxalobacteraceae</taxon>
        <taxon>Telluria group</taxon>
        <taxon>Pseudoduganella</taxon>
    </lineage>
</organism>
<dbReference type="Proteomes" id="UP000541535">
    <property type="component" value="Unassembled WGS sequence"/>
</dbReference>
<feature type="compositionally biased region" description="Low complexity" evidence="4">
    <location>
        <begin position="374"/>
        <end position="385"/>
    </location>
</feature>
<sequence>MFDSPAIQQQDGTRHADRTRSGARPMDMADLLVAYLDQIGVDCIFGIPGGAIEPLYDAIARHQRRGGNLSHVVARHEAGAAFMADGYARETGKIGVCVATSGPGATNMLTAVATSYTNDVPLLVITGQPTLASFGKHGLQESACTGMDVMSMFRPCTRYNSLISHPMQLEWKLITALQHALRAPRGPVHLSVPLDVFRAHSKNPAPAYDLTPLLRPSLLVDEGAVETLRTMLDASRKTVLLIGGACGDAVDAVMQFAACSNSAFVATPDGKGLISPQHPLFRGVFGFGGHAAAEDALNDPEVDLILAVGSSMGEWNTGGWNASLLNERLVHIDESEEHLARTPMARFHLRGNPRAIFARLLERSAAPATALPAVSSSAGSAPAAGQCETAAGTRPSMPGHEALPQLAPEGILADPEAYLSDEVPLKPQRLMRELGRLFPHGTRFLADAGNSVAWAAHYLEARDRRQGERRAGERLSGDHPRELEQRRSQGGWLRLTSHFAPMGWAIGAAVGTAAANPSTPVVCITGDGSMLMSGQELSVAVAEQLCVIYVVLNDRALGMVKHGQRLGGGEPIGYALPPTDFALLARSLGGRAYTIHSPADLAALDLKSICNHPGPTLLDVHIDPEAVPPMNSRLRVLKEGA</sequence>
<comment type="similarity">
    <text evidence="1 3">Belongs to the TPP enzyme family.</text>
</comment>
<dbReference type="Pfam" id="PF00205">
    <property type="entry name" value="TPP_enzyme_M"/>
    <property type="match status" value="1"/>
</dbReference>
<dbReference type="EMBL" id="JACHXD010000016">
    <property type="protein sequence ID" value="MBB3121411.1"/>
    <property type="molecule type" value="Genomic_DNA"/>
</dbReference>
<dbReference type="InterPro" id="IPR012001">
    <property type="entry name" value="Thiamin_PyroP_enz_TPP-bd_dom"/>
</dbReference>
<evidence type="ECO:0000256" key="3">
    <source>
        <dbReference type="RuleBase" id="RU362132"/>
    </source>
</evidence>
<dbReference type="GO" id="GO:0030976">
    <property type="term" value="F:thiamine pyrophosphate binding"/>
    <property type="evidence" value="ECO:0007669"/>
    <property type="project" value="InterPro"/>
</dbReference>
<evidence type="ECO:0000256" key="2">
    <source>
        <dbReference type="ARBA" id="ARBA00023052"/>
    </source>
</evidence>
<dbReference type="InterPro" id="IPR012000">
    <property type="entry name" value="Thiamin_PyroP_enz_cen_dom"/>
</dbReference>
<feature type="compositionally biased region" description="Polar residues" evidence="4">
    <location>
        <begin position="1"/>
        <end position="11"/>
    </location>
</feature>
<dbReference type="EC" id="2.2.1.6" evidence="8"/>
<keyword evidence="9" id="KW-1185">Reference proteome</keyword>
<dbReference type="GO" id="GO:0050660">
    <property type="term" value="F:flavin adenine dinucleotide binding"/>
    <property type="evidence" value="ECO:0007669"/>
    <property type="project" value="TreeGrafter"/>
</dbReference>
<feature type="domain" description="Thiamine pyrophosphate enzyme N-terminal TPP-binding" evidence="7">
    <location>
        <begin position="26"/>
        <end position="141"/>
    </location>
</feature>
<dbReference type="Pfam" id="PF02776">
    <property type="entry name" value="TPP_enzyme_N"/>
    <property type="match status" value="1"/>
</dbReference>
<dbReference type="PANTHER" id="PTHR18968:SF167">
    <property type="entry name" value="ACETOLACTATE SYNTHASE LARGE SUBUNIT ILVB2-RELATED"/>
    <property type="match status" value="1"/>
</dbReference>
<evidence type="ECO:0000256" key="1">
    <source>
        <dbReference type="ARBA" id="ARBA00007812"/>
    </source>
</evidence>
<dbReference type="GO" id="GO:0009097">
    <property type="term" value="P:isoleucine biosynthetic process"/>
    <property type="evidence" value="ECO:0007669"/>
    <property type="project" value="TreeGrafter"/>
</dbReference>
<keyword evidence="2 3" id="KW-0786">Thiamine pyrophosphate</keyword>
<dbReference type="PANTHER" id="PTHR18968">
    <property type="entry name" value="THIAMINE PYROPHOSPHATE ENZYMES"/>
    <property type="match status" value="1"/>
</dbReference>
<dbReference type="GO" id="GO:0005948">
    <property type="term" value="C:acetolactate synthase complex"/>
    <property type="evidence" value="ECO:0007669"/>
    <property type="project" value="TreeGrafter"/>
</dbReference>
<name>A0A7W5BDY7_9BURK</name>
<reference evidence="8 9" key="1">
    <citation type="submission" date="2020-08" db="EMBL/GenBank/DDBJ databases">
        <title>Genomic Encyclopedia of Type Strains, Phase III (KMG-III): the genomes of soil and plant-associated and newly described type strains.</title>
        <authorList>
            <person name="Whitman W."/>
        </authorList>
    </citation>
    <scope>NUCLEOTIDE SEQUENCE [LARGE SCALE GENOMIC DNA]</scope>
    <source>
        <strain evidence="8 9">CECT 8897</strain>
    </source>
</reference>
<dbReference type="GO" id="GO:0003984">
    <property type="term" value="F:acetolactate synthase activity"/>
    <property type="evidence" value="ECO:0007669"/>
    <property type="project" value="UniProtKB-EC"/>
</dbReference>
<dbReference type="Gene3D" id="3.40.50.1220">
    <property type="entry name" value="TPP-binding domain"/>
    <property type="match status" value="1"/>
</dbReference>
<feature type="domain" description="Thiamine pyrophosphate enzyme TPP-binding" evidence="6">
    <location>
        <begin position="486"/>
        <end position="620"/>
    </location>
</feature>
<dbReference type="InterPro" id="IPR029061">
    <property type="entry name" value="THDP-binding"/>
</dbReference>
<dbReference type="RefSeq" id="WP_229426343.1">
    <property type="nucleotide sequence ID" value="NZ_JACHXD010000016.1"/>
</dbReference>
<dbReference type="CDD" id="cd07035">
    <property type="entry name" value="TPP_PYR_POX_like"/>
    <property type="match status" value="1"/>
</dbReference>
<feature type="domain" description="Thiamine pyrophosphate enzyme central" evidence="5">
    <location>
        <begin position="226"/>
        <end position="359"/>
    </location>
</feature>
<dbReference type="SUPFAM" id="SSF52467">
    <property type="entry name" value="DHS-like NAD/FAD-binding domain"/>
    <property type="match status" value="1"/>
</dbReference>